<protein>
    <submittedName>
        <fullName evidence="2">Replication initiation protein</fullName>
    </submittedName>
</protein>
<sequence length="457" mass="51889">MATRKKRDSTGRTAPASEVVDPKEFRKTNETIGLRVMEGRLSLLTRKVFNVMMYHAQQLRVPGDNAPIDTPAAKKYFWILLSDLARDAAYDSKDTEYLKQQLDELQNIKLLMENERQWTSERLVASVTLVNPHGLNKHSGQVWFGYAFPPEVHELVMAPGTYTRFSIFYQGLLRSGSALALYEVCRRYATNPSKVTASETYEHWFGVLTGNPVARNAEPTPYKYFKRDVIKPAIAEINTLTDITVELIEHKNGRRVERLQFRVEQNKQPQLGFPSQPILDMALMARVVKFGFTQSDASDFLAQHGEEKIRACAAFVEARLAQKNSAQLESPAAYFRWSLKEGNAAAQELAQPAQSPPAPLKRKSEGPTVMERFLSARAQEAMTVYKELDEVARNTVFERFKLSHTNFKSLKLERGVESPMVRSLFTHWYAKDLWGEPTAQGLANYVEQFGMNGLSSH</sequence>
<gene>
    <name evidence="2" type="ORF">ABLV49_21390</name>
</gene>
<dbReference type="Pfam" id="PF21205">
    <property type="entry name" value="Rep3_C"/>
    <property type="match status" value="1"/>
</dbReference>
<evidence type="ECO:0000256" key="1">
    <source>
        <dbReference type="SAM" id="MobiDB-lite"/>
    </source>
</evidence>
<accession>A0AAU7LYC2</accession>
<dbReference type="AlphaFoldDB" id="A0AAU7LYC2"/>
<dbReference type="Gene3D" id="1.10.10.10">
    <property type="entry name" value="Winged helix-like DNA-binding domain superfamily/Winged helix DNA-binding domain"/>
    <property type="match status" value="1"/>
</dbReference>
<name>A0AAU7LYC2_9BURK</name>
<organism evidence="2">
    <name type="scientific">Polaromonas hydrogenivorans</name>
    <dbReference type="NCBI Taxonomy" id="335476"/>
    <lineage>
        <taxon>Bacteria</taxon>
        <taxon>Pseudomonadati</taxon>
        <taxon>Pseudomonadota</taxon>
        <taxon>Betaproteobacteria</taxon>
        <taxon>Burkholderiales</taxon>
        <taxon>Comamonadaceae</taxon>
        <taxon>Polaromonas</taxon>
    </lineage>
</organism>
<reference evidence="2" key="1">
    <citation type="submission" date="2024-05" db="EMBL/GenBank/DDBJ databases">
        <authorList>
            <person name="Bunk B."/>
            <person name="Swiderski J."/>
            <person name="Sproer C."/>
            <person name="Thiel V."/>
        </authorList>
    </citation>
    <scope>NUCLEOTIDE SEQUENCE</scope>
    <source>
        <strain evidence="2">DSM 17735</strain>
        <plasmid evidence="2">p1</plasmid>
    </source>
</reference>
<dbReference type="EMBL" id="CP157676">
    <property type="protein sequence ID" value="XBP72630.1"/>
    <property type="molecule type" value="Genomic_DNA"/>
</dbReference>
<feature type="region of interest" description="Disordered" evidence="1">
    <location>
        <begin position="1"/>
        <end position="20"/>
    </location>
</feature>
<geneLocation type="plasmid" evidence="2">
    <name>p1</name>
</geneLocation>
<dbReference type="SUPFAM" id="SSF46785">
    <property type="entry name" value="Winged helix' DNA-binding domain"/>
    <property type="match status" value="1"/>
</dbReference>
<keyword evidence="2" id="KW-0614">Plasmid</keyword>
<dbReference type="InterPro" id="IPR036390">
    <property type="entry name" value="WH_DNA-bd_sf"/>
</dbReference>
<feature type="region of interest" description="Disordered" evidence="1">
    <location>
        <begin position="346"/>
        <end position="365"/>
    </location>
</feature>
<dbReference type="InterPro" id="IPR036388">
    <property type="entry name" value="WH-like_DNA-bd_sf"/>
</dbReference>
<evidence type="ECO:0000313" key="2">
    <source>
        <dbReference type="EMBL" id="XBP72630.1"/>
    </source>
</evidence>
<proteinExistence type="predicted"/>
<dbReference type="RefSeq" id="WP_349282328.1">
    <property type="nucleotide sequence ID" value="NZ_CBCSCU010000089.1"/>
</dbReference>